<dbReference type="InterPro" id="IPR000700">
    <property type="entry name" value="PAS-assoc_C"/>
</dbReference>
<feature type="transmembrane region" description="Helical" evidence="10">
    <location>
        <begin position="159"/>
        <end position="180"/>
    </location>
</feature>
<dbReference type="Pfam" id="PF02518">
    <property type="entry name" value="HATPase_c"/>
    <property type="match status" value="1"/>
</dbReference>
<sequence length="600" mass="69257">MNSNRKVIKIICAITLSFFAIIFSVNMCFANDNYKRSILLIDSYPYGNKWNNYNLEKIKDKLKENHNLLLLTESVDSEKINNKEYIEAIKGNYEYNKKDLYLIIACDNNSFKFMEKYGDKIFGNTPTILLNKFNSDFIYDMLSNSYSKNDSSYLIPKAYIWNSVMITIVLLVLIIVMLVNSIEKRKEIEKALKENEENIRSIMNATPDIICIKDGNGRYIEINEAYKKFLNLKNLNYKGKHDLDLMKIIPKYKEYIMKFIESDKKAWESRAVWRGEEKFITKEGYCKIFDVIKVPIIDNEGTKKGLGVIGRDITERKINEELKMKVDENNRLLEKAKEYDKAKTEFFANVSHELRTPLNVMLSSLQLIQLYIENGSIIDKGIDLGKKIAVLRQNSLRVLKLINNLIDITKIDAGFYEAYLQNCNIVNLIEETTLSVAEYIESKGIKLIFDTDVEEKIIACDPEKIERIMFNLLSNATKFTPQGGLIEVNLYNKERNIIISVKDTGIGIPKDKQELIFERFRQVDRELAKNYEGSGIGLSLVKSLVEIHKGTIEVKSEYGKGSEFIISIPVTKISEEKSVQDISEISKDMMRVEFSDLAIN</sequence>
<keyword evidence="5" id="KW-0547">Nucleotide-binding</keyword>
<organism evidence="13 14">
    <name type="scientific">Clostridium tetanomorphum</name>
    <dbReference type="NCBI Taxonomy" id="1553"/>
    <lineage>
        <taxon>Bacteria</taxon>
        <taxon>Bacillati</taxon>
        <taxon>Bacillota</taxon>
        <taxon>Clostridia</taxon>
        <taxon>Eubacteriales</taxon>
        <taxon>Clostridiaceae</taxon>
        <taxon>Clostridium</taxon>
    </lineage>
</organism>
<evidence type="ECO:0000256" key="2">
    <source>
        <dbReference type="ARBA" id="ARBA00012438"/>
    </source>
</evidence>
<dbReference type="Pfam" id="PF00512">
    <property type="entry name" value="HisKA"/>
    <property type="match status" value="1"/>
</dbReference>
<dbReference type="InterPro" id="IPR036097">
    <property type="entry name" value="HisK_dim/P_sf"/>
</dbReference>
<evidence type="ECO:0000256" key="8">
    <source>
        <dbReference type="ARBA" id="ARBA00023012"/>
    </source>
</evidence>
<dbReference type="GO" id="GO:0005886">
    <property type="term" value="C:plasma membrane"/>
    <property type="evidence" value="ECO:0007669"/>
    <property type="project" value="TreeGrafter"/>
</dbReference>
<dbReference type="InterPro" id="IPR003594">
    <property type="entry name" value="HATPase_dom"/>
</dbReference>
<dbReference type="GO" id="GO:0000155">
    <property type="term" value="F:phosphorelay sensor kinase activity"/>
    <property type="evidence" value="ECO:0007669"/>
    <property type="project" value="InterPro"/>
</dbReference>
<dbReference type="GO" id="GO:0009927">
    <property type="term" value="F:histidine phosphotransfer kinase activity"/>
    <property type="evidence" value="ECO:0007669"/>
    <property type="project" value="TreeGrafter"/>
</dbReference>
<feature type="domain" description="PAC" evidence="12">
    <location>
        <begin position="273"/>
        <end position="325"/>
    </location>
</feature>
<dbReference type="SMART" id="SM00387">
    <property type="entry name" value="HATPase_c"/>
    <property type="match status" value="1"/>
</dbReference>
<evidence type="ECO:0000256" key="4">
    <source>
        <dbReference type="ARBA" id="ARBA00022679"/>
    </source>
</evidence>
<dbReference type="SUPFAM" id="SSF55874">
    <property type="entry name" value="ATPase domain of HSP90 chaperone/DNA topoisomerase II/histidine kinase"/>
    <property type="match status" value="1"/>
</dbReference>
<dbReference type="InterPro" id="IPR003661">
    <property type="entry name" value="HisK_dim/P_dom"/>
</dbReference>
<evidence type="ECO:0000259" key="11">
    <source>
        <dbReference type="PROSITE" id="PS50109"/>
    </source>
</evidence>
<evidence type="ECO:0000256" key="6">
    <source>
        <dbReference type="ARBA" id="ARBA00022777"/>
    </source>
</evidence>
<dbReference type="PROSITE" id="PS50113">
    <property type="entry name" value="PAC"/>
    <property type="match status" value="1"/>
</dbReference>
<dbReference type="Pfam" id="PF08448">
    <property type="entry name" value="PAS_4"/>
    <property type="match status" value="1"/>
</dbReference>
<dbReference type="CDD" id="cd00130">
    <property type="entry name" value="PAS"/>
    <property type="match status" value="1"/>
</dbReference>
<name>A0A923EDM7_CLOTT</name>
<reference evidence="13 14" key="1">
    <citation type="submission" date="2020-04" db="EMBL/GenBank/DDBJ databases">
        <title>Genomic insights into acetone-butanol-ethanol (ABE) fermentation by sequencing solventogenic clostridia strains.</title>
        <authorList>
            <person name="Brown S."/>
        </authorList>
    </citation>
    <scope>NUCLEOTIDE SEQUENCE [LARGE SCALE GENOMIC DNA]</scope>
    <source>
        <strain evidence="13 14">DJ011</strain>
    </source>
</reference>
<keyword evidence="4" id="KW-0808">Transferase</keyword>
<dbReference type="EMBL" id="JAAZWO010000058">
    <property type="protein sequence ID" value="MBC2400191.1"/>
    <property type="molecule type" value="Genomic_DNA"/>
</dbReference>
<evidence type="ECO:0000256" key="7">
    <source>
        <dbReference type="ARBA" id="ARBA00022840"/>
    </source>
</evidence>
<evidence type="ECO:0000256" key="5">
    <source>
        <dbReference type="ARBA" id="ARBA00022741"/>
    </source>
</evidence>
<dbReference type="Proteomes" id="UP000563151">
    <property type="component" value="Unassembled WGS sequence"/>
</dbReference>
<dbReference type="Gene3D" id="3.30.450.20">
    <property type="entry name" value="PAS domain"/>
    <property type="match status" value="1"/>
</dbReference>
<dbReference type="EC" id="2.7.13.3" evidence="2"/>
<dbReference type="Gene3D" id="3.30.565.10">
    <property type="entry name" value="Histidine kinase-like ATPase, C-terminal domain"/>
    <property type="match status" value="1"/>
</dbReference>
<protein>
    <recommendedName>
        <fullName evidence="2">histidine kinase</fullName>
        <ecNumber evidence="2">2.7.13.3</ecNumber>
    </recommendedName>
</protein>
<keyword evidence="7" id="KW-0067">ATP-binding</keyword>
<evidence type="ECO:0000313" key="14">
    <source>
        <dbReference type="Proteomes" id="UP000563151"/>
    </source>
</evidence>
<keyword evidence="10" id="KW-1133">Transmembrane helix</keyword>
<dbReference type="CDD" id="cd16922">
    <property type="entry name" value="HATPase_EvgS-ArcB-TorS-like"/>
    <property type="match status" value="1"/>
</dbReference>
<dbReference type="GO" id="GO:0005524">
    <property type="term" value="F:ATP binding"/>
    <property type="evidence" value="ECO:0007669"/>
    <property type="project" value="UniProtKB-KW"/>
</dbReference>
<comment type="caution">
    <text evidence="13">The sequence shown here is derived from an EMBL/GenBank/DDBJ whole genome shotgun (WGS) entry which is preliminary data.</text>
</comment>
<feature type="domain" description="Histidine kinase" evidence="11">
    <location>
        <begin position="349"/>
        <end position="572"/>
    </location>
</feature>
<evidence type="ECO:0000256" key="10">
    <source>
        <dbReference type="SAM" id="Phobius"/>
    </source>
</evidence>
<keyword evidence="3" id="KW-0597">Phosphoprotein</keyword>
<comment type="catalytic activity">
    <reaction evidence="1">
        <text>ATP + protein L-histidine = ADP + protein N-phospho-L-histidine.</text>
        <dbReference type="EC" id="2.7.13.3"/>
    </reaction>
</comment>
<proteinExistence type="predicted"/>
<evidence type="ECO:0000256" key="9">
    <source>
        <dbReference type="SAM" id="Coils"/>
    </source>
</evidence>
<evidence type="ECO:0000256" key="3">
    <source>
        <dbReference type="ARBA" id="ARBA00022553"/>
    </source>
</evidence>
<keyword evidence="6 13" id="KW-0418">Kinase</keyword>
<dbReference type="SUPFAM" id="SSF47384">
    <property type="entry name" value="Homodimeric domain of signal transducing histidine kinase"/>
    <property type="match status" value="1"/>
</dbReference>
<dbReference type="RefSeq" id="WP_173680416.1">
    <property type="nucleotide sequence ID" value="NZ_JAAZWO010000058.1"/>
</dbReference>
<dbReference type="InterPro" id="IPR035965">
    <property type="entry name" value="PAS-like_dom_sf"/>
</dbReference>
<dbReference type="InterPro" id="IPR005467">
    <property type="entry name" value="His_kinase_dom"/>
</dbReference>
<dbReference type="SMART" id="SM00388">
    <property type="entry name" value="HisKA"/>
    <property type="match status" value="1"/>
</dbReference>
<dbReference type="InterPro" id="IPR000014">
    <property type="entry name" value="PAS"/>
</dbReference>
<dbReference type="SUPFAM" id="SSF55785">
    <property type="entry name" value="PYP-like sensor domain (PAS domain)"/>
    <property type="match status" value="1"/>
</dbReference>
<keyword evidence="9" id="KW-0175">Coiled coil</keyword>
<dbReference type="AlphaFoldDB" id="A0A923EDM7"/>
<gene>
    <name evidence="13" type="ORF">HGG79_20940</name>
</gene>
<dbReference type="CDD" id="cd00082">
    <property type="entry name" value="HisKA"/>
    <property type="match status" value="1"/>
</dbReference>
<dbReference type="FunFam" id="3.30.565.10:FF:000037">
    <property type="entry name" value="Hybrid sensor histidine kinase/response regulator"/>
    <property type="match status" value="1"/>
</dbReference>
<keyword evidence="10" id="KW-0472">Membrane</keyword>
<dbReference type="PROSITE" id="PS50109">
    <property type="entry name" value="HIS_KIN"/>
    <property type="match status" value="1"/>
</dbReference>
<dbReference type="InterPro" id="IPR004358">
    <property type="entry name" value="Sig_transdc_His_kin-like_C"/>
</dbReference>
<evidence type="ECO:0000256" key="1">
    <source>
        <dbReference type="ARBA" id="ARBA00000085"/>
    </source>
</evidence>
<dbReference type="InterPro" id="IPR013656">
    <property type="entry name" value="PAS_4"/>
</dbReference>
<dbReference type="PANTHER" id="PTHR43047">
    <property type="entry name" value="TWO-COMPONENT HISTIDINE PROTEIN KINASE"/>
    <property type="match status" value="1"/>
</dbReference>
<keyword evidence="8" id="KW-0902">Two-component regulatory system</keyword>
<dbReference type="PANTHER" id="PTHR43047:SF72">
    <property type="entry name" value="OSMOSENSING HISTIDINE PROTEIN KINASE SLN1"/>
    <property type="match status" value="1"/>
</dbReference>
<evidence type="ECO:0000259" key="12">
    <source>
        <dbReference type="PROSITE" id="PS50113"/>
    </source>
</evidence>
<feature type="coiled-coil region" evidence="9">
    <location>
        <begin position="178"/>
        <end position="205"/>
    </location>
</feature>
<dbReference type="Gene3D" id="1.10.287.130">
    <property type="match status" value="1"/>
</dbReference>
<dbReference type="NCBIfam" id="TIGR00229">
    <property type="entry name" value="sensory_box"/>
    <property type="match status" value="1"/>
</dbReference>
<keyword evidence="14" id="KW-1185">Reference proteome</keyword>
<keyword evidence="10" id="KW-0812">Transmembrane</keyword>
<accession>A0A923EDM7</accession>
<evidence type="ECO:0000313" key="13">
    <source>
        <dbReference type="EMBL" id="MBC2400191.1"/>
    </source>
</evidence>
<dbReference type="PRINTS" id="PR00344">
    <property type="entry name" value="BCTRLSENSOR"/>
</dbReference>
<dbReference type="InterPro" id="IPR036890">
    <property type="entry name" value="HATPase_C_sf"/>
</dbReference>